<reference evidence="1 2" key="1">
    <citation type="submission" date="2016-12" db="EMBL/GenBank/DDBJ databases">
        <title>Draft Genome Sequence of Mercury Resistant Pseudomonas DRA525.</title>
        <authorList>
            <person name="Drace K.M."/>
        </authorList>
    </citation>
    <scope>NUCLEOTIDE SEQUENCE [LARGE SCALE GENOMIC DNA]</scope>
    <source>
        <strain evidence="1 2">DRA525</strain>
    </source>
</reference>
<proteinExistence type="predicted"/>
<protein>
    <submittedName>
        <fullName evidence="1">Uncharacterized protein</fullName>
    </submittedName>
</protein>
<gene>
    <name evidence="1" type="ORF">BL240_10250</name>
</gene>
<accession>A0A1L5PNR6</accession>
<evidence type="ECO:0000313" key="2">
    <source>
        <dbReference type="Proteomes" id="UP000185146"/>
    </source>
</evidence>
<dbReference type="AlphaFoldDB" id="A0A1L5PNR6"/>
<name>A0A1L5PNR6_PSEPU</name>
<dbReference type="EMBL" id="CP018743">
    <property type="protein sequence ID" value="APO81800.1"/>
    <property type="molecule type" value="Genomic_DNA"/>
</dbReference>
<sequence>MSAGLKVYRENGQLLFDTEKITYGLLKSGYLSFQLNWPRLDHRSAQLPPNEGSSWMESSFADAIHGFSVTGAVAPIVFITGTGISCGSSKSGDTTTFYFIGASPSTKFYYFDTMRNTLNGAGLKCYNESGALTFNSLQYPLNIVDTISAPAPPAPTYYNGQALYAVPFAGATKVATRFINSGLYYCVARVFIAVGSGEYAASTTFSRSLGQGAMDNMSSPGNPFPAGGYMQASMDGAYGAAGGIYFMACDAARTTMLQSTTATRNYFDIPTDRYPQALVIKTDSLPFPFN</sequence>
<organism evidence="1 2">
    <name type="scientific">Pseudomonas putida</name>
    <name type="common">Arthrobacter siderocapsulatus</name>
    <dbReference type="NCBI Taxonomy" id="303"/>
    <lineage>
        <taxon>Bacteria</taxon>
        <taxon>Pseudomonadati</taxon>
        <taxon>Pseudomonadota</taxon>
        <taxon>Gammaproteobacteria</taxon>
        <taxon>Pseudomonadales</taxon>
        <taxon>Pseudomonadaceae</taxon>
        <taxon>Pseudomonas</taxon>
    </lineage>
</organism>
<dbReference type="Proteomes" id="UP000185146">
    <property type="component" value="Chromosome"/>
</dbReference>
<dbReference type="RefSeq" id="WP_075044708.1">
    <property type="nucleotide sequence ID" value="NZ_CP018743.1"/>
</dbReference>
<evidence type="ECO:0000313" key="1">
    <source>
        <dbReference type="EMBL" id="APO81800.1"/>
    </source>
</evidence>